<reference evidence="6 7" key="1">
    <citation type="journal article" date="2013" name="Genome Announc.">
        <title>Draft Genome Sequence of the Cellulolytic Bacterium Clostridium papyrosolvens C7 (ATCC 700395).</title>
        <authorList>
            <person name="Zepeda V."/>
            <person name="Dassa B."/>
            <person name="Borovok I."/>
            <person name="Lamed R."/>
            <person name="Bayer E.A."/>
            <person name="Cate J.H."/>
        </authorList>
    </citation>
    <scope>NUCLEOTIDE SEQUENCE [LARGE SCALE GENOMIC DNA]</scope>
    <source>
        <strain evidence="6 7">C7</strain>
    </source>
</reference>
<dbReference type="STRING" id="1330534.L323_12950"/>
<dbReference type="Pfam" id="PF12831">
    <property type="entry name" value="FAD_oxidored"/>
    <property type="match status" value="1"/>
</dbReference>
<dbReference type="InterPro" id="IPR039650">
    <property type="entry name" value="HdrA-like"/>
</dbReference>
<dbReference type="AlphaFoldDB" id="U4QZE5"/>
<accession>U4QZE5</accession>
<organism evidence="6 7">
    <name type="scientific">Ruminiclostridium papyrosolvens C7</name>
    <dbReference type="NCBI Taxonomy" id="1330534"/>
    <lineage>
        <taxon>Bacteria</taxon>
        <taxon>Bacillati</taxon>
        <taxon>Bacillota</taxon>
        <taxon>Clostridia</taxon>
        <taxon>Eubacteriales</taxon>
        <taxon>Oscillospiraceae</taxon>
        <taxon>Ruminiclostridium</taxon>
    </lineage>
</organism>
<evidence type="ECO:0000256" key="5">
    <source>
        <dbReference type="ARBA" id="ARBA00023014"/>
    </source>
</evidence>
<dbReference type="OrthoDB" id="9759982at2"/>
<protein>
    <submittedName>
        <fullName evidence="6">FAD-dependent oxidoreductase</fullName>
    </submittedName>
</protein>
<dbReference type="GO" id="GO:0016491">
    <property type="term" value="F:oxidoreductase activity"/>
    <property type="evidence" value="ECO:0007669"/>
    <property type="project" value="UniProtKB-KW"/>
</dbReference>
<evidence type="ECO:0000256" key="3">
    <source>
        <dbReference type="ARBA" id="ARBA00023002"/>
    </source>
</evidence>
<keyword evidence="1" id="KW-0004">4Fe-4S</keyword>
<comment type="caution">
    <text evidence="6">The sequence shown here is derived from an EMBL/GenBank/DDBJ whole genome shotgun (WGS) entry which is preliminary data.</text>
</comment>
<keyword evidence="4" id="KW-0408">Iron</keyword>
<dbReference type="InterPro" id="IPR008979">
    <property type="entry name" value="Galactose-bd-like_sf"/>
</dbReference>
<dbReference type="Gene3D" id="3.50.50.60">
    <property type="entry name" value="FAD/NAD(P)-binding domain"/>
    <property type="match status" value="1"/>
</dbReference>
<evidence type="ECO:0000256" key="4">
    <source>
        <dbReference type="ARBA" id="ARBA00023004"/>
    </source>
</evidence>
<keyword evidence="2" id="KW-0479">Metal-binding</keyword>
<gene>
    <name evidence="6" type="ORF">L323_12950</name>
</gene>
<dbReference type="InterPro" id="IPR036188">
    <property type="entry name" value="FAD/NAD-bd_sf"/>
</dbReference>
<dbReference type="PANTHER" id="PTHR43498">
    <property type="entry name" value="FERREDOXIN:COB-COM HETERODISULFIDE REDUCTASE SUBUNIT A"/>
    <property type="match status" value="1"/>
</dbReference>
<dbReference type="GO" id="GO:0046872">
    <property type="term" value="F:metal ion binding"/>
    <property type="evidence" value="ECO:0007669"/>
    <property type="project" value="UniProtKB-KW"/>
</dbReference>
<keyword evidence="5" id="KW-0411">Iron-sulfur</keyword>
<sequence length="616" mass="68373">MNRYYEKCYDVVVIGGGLAGVCAAIASARNGAKTVLLQNRSVLGGNSSGEIRMHVVGASCHMAKPNNAETGILEELLLENKNLNAAQTFSLWDTVLLEKTRQTENLDLLLNTNLNSAEYENDQIMSILCHQTTTETDFKLSGKVFIDATGHGTLGMLAGAESRIGSESRYEFNEPNAPEEANEFTMGNTLMFQAVDRGEPVKFEKPFWAYSFSEEDLEHRRHYNSTMALGEGGAPAEFVAGEMKNLPEFYAMDAGYWWIELGGQNDDIIAEGEIIRDELVKCVYGVWDHIKNCGDHGAENYDLTWVGMVPGYRESRRLVGDYLLNENDVRSNKVFEDAVAYGGWPMDEHVPGGIFDFDKYPSRIFNFEGVYTIPYRCYYSKNVKNLMMAGRDISTSKMAFGSTRVMGTCAVGGQAAGTAAAMAVKYNCTPRDISNHMDELQQTLLKDDCYIPGYRNTDSGDLARNAAVSATSFIPGCEPEKVINGVARTIGSESNCWESAPLGEDGETLSLALDNPQEIHELRITFDPNLTREIMPSITNQVRSRQVKELPEELVKDYTVTFYNGGKETFSKTVEGNYQRLNILSLPTEVIADKVSISVLSTHGYSSARIFEVRLY</sequence>
<dbReference type="PATRIC" id="fig|1330534.3.peg.2566"/>
<keyword evidence="3" id="KW-0560">Oxidoreductase</keyword>
<proteinExistence type="predicted"/>
<evidence type="ECO:0000256" key="2">
    <source>
        <dbReference type="ARBA" id="ARBA00022723"/>
    </source>
</evidence>
<dbReference type="GO" id="GO:0051539">
    <property type="term" value="F:4 iron, 4 sulfur cluster binding"/>
    <property type="evidence" value="ECO:0007669"/>
    <property type="project" value="UniProtKB-KW"/>
</dbReference>
<dbReference type="Proteomes" id="UP000016860">
    <property type="component" value="Unassembled WGS sequence"/>
</dbReference>
<name>U4QZE5_9FIRM</name>
<dbReference type="PANTHER" id="PTHR43498:SF1">
    <property type="entry name" value="COB--COM HETERODISULFIDE REDUCTASE IRON-SULFUR SUBUNIT A"/>
    <property type="match status" value="1"/>
</dbReference>
<dbReference type="EMBL" id="ATAY01000063">
    <property type="protein sequence ID" value="EPR10354.1"/>
    <property type="molecule type" value="Genomic_DNA"/>
</dbReference>
<evidence type="ECO:0000313" key="7">
    <source>
        <dbReference type="Proteomes" id="UP000016860"/>
    </source>
</evidence>
<dbReference type="RefSeq" id="WP_020816064.1">
    <property type="nucleotide sequence ID" value="NZ_ATAY01000063.1"/>
</dbReference>
<dbReference type="SUPFAM" id="SSF51905">
    <property type="entry name" value="FAD/NAD(P)-binding domain"/>
    <property type="match status" value="1"/>
</dbReference>
<evidence type="ECO:0000313" key="6">
    <source>
        <dbReference type="EMBL" id="EPR10354.1"/>
    </source>
</evidence>
<evidence type="ECO:0000256" key="1">
    <source>
        <dbReference type="ARBA" id="ARBA00022485"/>
    </source>
</evidence>
<dbReference type="SUPFAM" id="SSF49785">
    <property type="entry name" value="Galactose-binding domain-like"/>
    <property type="match status" value="1"/>
</dbReference>
<dbReference type="Gene3D" id="2.60.120.260">
    <property type="entry name" value="Galactose-binding domain-like"/>
    <property type="match status" value="1"/>
</dbReference>